<dbReference type="EMBL" id="BMNW01000005">
    <property type="protein sequence ID" value="GGM12502.1"/>
    <property type="molecule type" value="Genomic_DNA"/>
</dbReference>
<keyword evidence="3" id="KW-1185">Reference proteome</keyword>
<dbReference type="Proteomes" id="UP000616499">
    <property type="component" value="Unassembled WGS sequence"/>
</dbReference>
<evidence type="ECO:0000256" key="1">
    <source>
        <dbReference type="SAM" id="SignalP"/>
    </source>
</evidence>
<proteinExistence type="predicted"/>
<accession>A0ABQ2GUJ3</accession>
<keyword evidence="1" id="KW-0732">Signal</keyword>
<comment type="caution">
    <text evidence="2">The sequence shown here is derived from an EMBL/GenBank/DDBJ whole genome shotgun (WGS) entry which is preliminary data.</text>
</comment>
<feature type="chain" id="PRO_5045636273" evidence="1">
    <location>
        <begin position="23"/>
        <end position="138"/>
    </location>
</feature>
<evidence type="ECO:0000313" key="3">
    <source>
        <dbReference type="Proteomes" id="UP000616499"/>
    </source>
</evidence>
<organism evidence="2 3">
    <name type="scientific">Pseudomonas asuensis</name>
    <dbReference type="NCBI Taxonomy" id="1825787"/>
    <lineage>
        <taxon>Bacteria</taxon>
        <taxon>Pseudomonadati</taxon>
        <taxon>Pseudomonadota</taxon>
        <taxon>Gammaproteobacteria</taxon>
        <taxon>Pseudomonadales</taxon>
        <taxon>Pseudomonadaceae</taxon>
        <taxon>Pseudomonas</taxon>
    </lineage>
</organism>
<gene>
    <name evidence="2" type="ORF">GCM10009425_24280</name>
</gene>
<name>A0ABQ2GUJ3_9PSED</name>
<dbReference type="RefSeq" id="WP_188866402.1">
    <property type="nucleotide sequence ID" value="NZ_BMNW01000005.1"/>
</dbReference>
<protein>
    <submittedName>
        <fullName evidence="2">Uncharacterized protein</fullName>
    </submittedName>
</protein>
<sequence>MNLFQKIAAFAVINTVSYTALAADRDTSFENTSGSMSDGIADTRDLLHIANESDANDGRSQYPQWSQRLGRSGHGYIMTTGRFNGNRLEPYNLSGHYSSVSAAARSSGSGRVTFDVPHIEQAAPIHPLTHYSPEKDAI</sequence>
<feature type="signal peptide" evidence="1">
    <location>
        <begin position="1"/>
        <end position="22"/>
    </location>
</feature>
<reference evidence="3" key="1">
    <citation type="journal article" date="2019" name="Int. J. Syst. Evol. Microbiol.">
        <title>The Global Catalogue of Microorganisms (GCM) 10K type strain sequencing project: providing services to taxonomists for standard genome sequencing and annotation.</title>
        <authorList>
            <consortium name="The Broad Institute Genomics Platform"/>
            <consortium name="The Broad Institute Genome Sequencing Center for Infectious Disease"/>
            <person name="Wu L."/>
            <person name="Ma J."/>
        </authorList>
    </citation>
    <scope>NUCLEOTIDE SEQUENCE [LARGE SCALE GENOMIC DNA]</scope>
    <source>
        <strain evidence="3">JCM 13501</strain>
    </source>
</reference>
<evidence type="ECO:0000313" key="2">
    <source>
        <dbReference type="EMBL" id="GGM12502.1"/>
    </source>
</evidence>